<dbReference type="RefSeq" id="WP_245126990.1">
    <property type="nucleotide sequence ID" value="NZ_CP095065.1"/>
</dbReference>
<evidence type="ECO:0000259" key="2">
    <source>
        <dbReference type="PROSITE" id="PS50110"/>
    </source>
</evidence>
<dbReference type="SMART" id="SM00448">
    <property type="entry name" value="REC"/>
    <property type="match status" value="1"/>
</dbReference>
<keyword evidence="1" id="KW-0597">Phosphoprotein</keyword>
<evidence type="ECO:0000259" key="3">
    <source>
        <dbReference type="PROSITE" id="PS50930"/>
    </source>
</evidence>
<dbReference type="InterPro" id="IPR007492">
    <property type="entry name" value="LytTR_DNA-bd_dom"/>
</dbReference>
<reference evidence="4" key="1">
    <citation type="submission" date="2022-04" db="EMBL/GenBank/DDBJ databases">
        <title>Hymenobacter sp. isolated from the air.</title>
        <authorList>
            <person name="Won M."/>
            <person name="Lee C.-M."/>
            <person name="Woen H.-Y."/>
            <person name="Kwon S.-W."/>
        </authorList>
    </citation>
    <scope>NUCLEOTIDE SEQUENCE</scope>
    <source>
        <strain evidence="4">5420S-77</strain>
        <plasmid evidence="4">unnamed4</plasmid>
    </source>
</reference>
<organism evidence="4 5">
    <name type="scientific">Hymenobacter volaticus</name>
    <dbReference type="NCBI Taxonomy" id="2932254"/>
    <lineage>
        <taxon>Bacteria</taxon>
        <taxon>Pseudomonadati</taxon>
        <taxon>Bacteroidota</taxon>
        <taxon>Cytophagia</taxon>
        <taxon>Cytophagales</taxon>
        <taxon>Hymenobacteraceae</taxon>
        <taxon>Hymenobacter</taxon>
    </lineage>
</organism>
<dbReference type="Gene3D" id="3.40.50.2300">
    <property type="match status" value="1"/>
</dbReference>
<dbReference type="InterPro" id="IPR011006">
    <property type="entry name" value="CheY-like_superfamily"/>
</dbReference>
<dbReference type="Pfam" id="PF00072">
    <property type="entry name" value="Response_reg"/>
    <property type="match status" value="1"/>
</dbReference>
<evidence type="ECO:0000256" key="1">
    <source>
        <dbReference type="PROSITE-ProRule" id="PRU00169"/>
    </source>
</evidence>
<geneLocation type="plasmid" evidence="4 5">
    <name>unnamed4</name>
</geneLocation>
<keyword evidence="5" id="KW-1185">Reference proteome</keyword>
<feature type="modified residue" description="4-aspartylphosphate" evidence="1">
    <location>
        <position position="56"/>
    </location>
</feature>
<feature type="domain" description="HTH LytTR-type" evidence="3">
    <location>
        <begin position="149"/>
        <end position="211"/>
    </location>
</feature>
<dbReference type="SMART" id="SM00850">
    <property type="entry name" value="LytTR"/>
    <property type="match status" value="1"/>
</dbReference>
<dbReference type="PANTHER" id="PTHR37299">
    <property type="entry name" value="TRANSCRIPTIONAL REGULATOR-RELATED"/>
    <property type="match status" value="1"/>
</dbReference>
<evidence type="ECO:0000313" key="5">
    <source>
        <dbReference type="Proteomes" id="UP000830401"/>
    </source>
</evidence>
<dbReference type="PROSITE" id="PS50110">
    <property type="entry name" value="RESPONSE_REGULATORY"/>
    <property type="match status" value="1"/>
</dbReference>
<dbReference type="InterPro" id="IPR046947">
    <property type="entry name" value="LytR-like"/>
</dbReference>
<dbReference type="PANTHER" id="PTHR37299:SF1">
    <property type="entry name" value="STAGE 0 SPORULATION PROTEIN A HOMOLOG"/>
    <property type="match status" value="1"/>
</dbReference>
<keyword evidence="4" id="KW-0614">Plasmid</keyword>
<dbReference type="Gene3D" id="2.40.50.1020">
    <property type="entry name" value="LytTr DNA-binding domain"/>
    <property type="match status" value="1"/>
</dbReference>
<dbReference type="InterPro" id="IPR001789">
    <property type="entry name" value="Sig_transdc_resp-reg_receiver"/>
</dbReference>
<evidence type="ECO:0000313" key="4">
    <source>
        <dbReference type="EMBL" id="UOQ69236.1"/>
    </source>
</evidence>
<dbReference type="SUPFAM" id="SSF52172">
    <property type="entry name" value="CheY-like"/>
    <property type="match status" value="1"/>
</dbReference>
<accession>A0ABY4GEK5</accession>
<protein>
    <submittedName>
        <fullName evidence="4">Response regulator transcription factor</fullName>
    </submittedName>
</protein>
<dbReference type="Pfam" id="PF04397">
    <property type="entry name" value="LytTR"/>
    <property type="match status" value="1"/>
</dbReference>
<sequence>MTVLRCLVLDDEPIARQLVRTYAERLPFLHLVGECANALEAHAFLLQQEVDVLFCDIDLPQISGLDFLKALPNRPLVIFTTAYEQYALMGFELDAVDYLLKPFAFDRFWRAFQKAQERMAFQLRPLAQAPAVALEEAAAQPVIPAEQVIVIKENGQLIKVALTSIRYVEAMRDYVKIFLPERRLVAYLTMKKLEETLPAAQFTRVHKSYLVRNETILNFQGNRLTLIGQVQIPVGPQYRDAVLRALQPYVVQR</sequence>
<dbReference type="PROSITE" id="PS50930">
    <property type="entry name" value="HTH_LYTTR"/>
    <property type="match status" value="1"/>
</dbReference>
<gene>
    <name evidence="4" type="ORF">MUN86_27675</name>
</gene>
<dbReference type="EMBL" id="CP095065">
    <property type="protein sequence ID" value="UOQ69236.1"/>
    <property type="molecule type" value="Genomic_DNA"/>
</dbReference>
<proteinExistence type="predicted"/>
<feature type="domain" description="Response regulatory" evidence="2">
    <location>
        <begin position="5"/>
        <end position="116"/>
    </location>
</feature>
<dbReference type="Proteomes" id="UP000830401">
    <property type="component" value="Plasmid unnamed4"/>
</dbReference>
<name>A0ABY4GEK5_9BACT</name>